<feature type="compositionally biased region" description="Basic and acidic residues" evidence="2">
    <location>
        <begin position="536"/>
        <end position="545"/>
    </location>
</feature>
<feature type="region of interest" description="Disordered" evidence="2">
    <location>
        <begin position="592"/>
        <end position="642"/>
    </location>
</feature>
<evidence type="ECO:0000256" key="2">
    <source>
        <dbReference type="SAM" id="MobiDB-lite"/>
    </source>
</evidence>
<evidence type="ECO:0000313" key="4">
    <source>
        <dbReference type="Proteomes" id="UP000829720"/>
    </source>
</evidence>
<accession>A0A8T3E5V6</accession>
<sequence length="653" mass="72199">MADITGGEKTAGIFWIKDTSDEDQPVVFVPGVSREGNLRTGVKGSSSSILSKEKMRAGGEVKGIVGVGCVNDGRKKRNPRPFSQGKASLPSFQMKAGLHSTIDAGTSLSSPVLSPPKPTAIYCNQQAITEAAQVKRSASLKDLCPEDKRRIANLIQELARVSEEKDETKQRLKDEQESFERKIQQLEQQNQLIVQERESLQQQYRECQELLTLYQQYLSQQQEKLNHSIAHLNHSHSKVCSNHVSRHPGGEAGLEGSYLGLPNVGRTQAGTCLNGSRLAEMGAVGVGVQHGKGGAKERLAWGVRPLVENNYNAMPTQGFSSIGQDSDGNEELSQNMVQGGCSEPRLTGQSRREDSDTVGRHCSQRHFRLDDDREGVEKGGAHRTSAVYKPEWVASDRRPGTATATPPGCVDWEERKHWLLLQKMELEVQRERLQAQLALQEERLIRQNQQLRQSRMDYSRFRDVATELDQNGEDAAERGVAQHDDVSRGTVEPVKVRAPSGEAEDPGRRAAQQDGELMQQGGVVVPPSQKFLQSKEALELSRKDAATSPTAAQTQLKPTTPLKPSTAVPKTPHSRLNSSLMELLDVFSPISVPVQRRPKCQPQHQPQPHSTRKPRPAPLSSVLSPWAPPHRCPTSPDEEAEESRILEDIFFIC</sequence>
<evidence type="ECO:0000256" key="1">
    <source>
        <dbReference type="SAM" id="Coils"/>
    </source>
</evidence>
<reference evidence="3" key="1">
    <citation type="submission" date="2021-01" db="EMBL/GenBank/DDBJ databases">
        <authorList>
            <person name="Zahm M."/>
            <person name="Roques C."/>
            <person name="Cabau C."/>
            <person name="Klopp C."/>
            <person name="Donnadieu C."/>
            <person name="Jouanno E."/>
            <person name="Lampietro C."/>
            <person name="Louis A."/>
            <person name="Herpin A."/>
            <person name="Echchiki A."/>
            <person name="Berthelot C."/>
            <person name="Parey E."/>
            <person name="Roest-Crollius H."/>
            <person name="Braasch I."/>
            <person name="Postlethwait J."/>
            <person name="Bobe J."/>
            <person name="Montfort J."/>
            <person name="Bouchez O."/>
            <person name="Begum T."/>
            <person name="Mejri S."/>
            <person name="Adams A."/>
            <person name="Chen W.-J."/>
            <person name="Guiguen Y."/>
        </authorList>
    </citation>
    <scope>NUCLEOTIDE SEQUENCE</scope>
    <source>
        <tissue evidence="3">Blood</tissue>
    </source>
</reference>
<dbReference type="Pfam" id="PF15369">
    <property type="entry name" value="KIAA1328"/>
    <property type="match status" value="2"/>
</dbReference>
<dbReference type="PANTHER" id="PTHR28375:SF1">
    <property type="entry name" value="PROTEIN HINDERIN"/>
    <property type="match status" value="1"/>
</dbReference>
<protein>
    <recommendedName>
        <fullName evidence="5">Protein hinderin</fullName>
    </recommendedName>
</protein>
<dbReference type="AlphaFoldDB" id="A0A8T3E5V6"/>
<evidence type="ECO:0008006" key="5">
    <source>
        <dbReference type="Google" id="ProtNLM"/>
    </source>
</evidence>
<feature type="region of interest" description="Disordered" evidence="2">
    <location>
        <begin position="470"/>
        <end position="510"/>
    </location>
</feature>
<feature type="coiled-coil region" evidence="1">
    <location>
        <begin position="421"/>
        <end position="450"/>
    </location>
</feature>
<name>A0A8T3E5V6_9TELE</name>
<feature type="coiled-coil region" evidence="1">
    <location>
        <begin position="151"/>
        <end position="210"/>
    </location>
</feature>
<gene>
    <name evidence="3" type="ORF">AGOR_G00007990</name>
</gene>
<evidence type="ECO:0000313" key="3">
    <source>
        <dbReference type="EMBL" id="KAI1904662.1"/>
    </source>
</evidence>
<dbReference type="EMBL" id="JAERUA010000001">
    <property type="protein sequence ID" value="KAI1904662.1"/>
    <property type="molecule type" value="Genomic_DNA"/>
</dbReference>
<dbReference type="PANTHER" id="PTHR28375">
    <property type="entry name" value="PROTEIN HINDERIN"/>
    <property type="match status" value="1"/>
</dbReference>
<dbReference type="InterPro" id="IPR027417">
    <property type="entry name" value="P-loop_NTPase"/>
</dbReference>
<comment type="caution">
    <text evidence="3">The sequence shown here is derived from an EMBL/GenBank/DDBJ whole genome shotgun (WGS) entry which is preliminary data.</text>
</comment>
<proteinExistence type="predicted"/>
<dbReference type="OrthoDB" id="5972940at2759"/>
<feature type="compositionally biased region" description="Basic and acidic residues" evidence="2">
    <location>
        <begin position="475"/>
        <end position="487"/>
    </location>
</feature>
<dbReference type="InterPro" id="IPR032736">
    <property type="entry name" value="Hinderin"/>
</dbReference>
<keyword evidence="1" id="KW-0175">Coiled coil</keyword>
<keyword evidence="4" id="KW-1185">Reference proteome</keyword>
<feature type="region of interest" description="Disordered" evidence="2">
    <location>
        <begin position="534"/>
        <end position="574"/>
    </location>
</feature>
<dbReference type="Proteomes" id="UP000829720">
    <property type="component" value="Unassembled WGS sequence"/>
</dbReference>
<dbReference type="Gene3D" id="3.40.50.300">
    <property type="entry name" value="P-loop containing nucleotide triphosphate hydrolases"/>
    <property type="match status" value="1"/>
</dbReference>
<feature type="compositionally biased region" description="Polar residues" evidence="2">
    <location>
        <begin position="547"/>
        <end position="558"/>
    </location>
</feature>
<organism evidence="3 4">
    <name type="scientific">Albula goreensis</name>
    <dbReference type="NCBI Taxonomy" id="1534307"/>
    <lineage>
        <taxon>Eukaryota</taxon>
        <taxon>Metazoa</taxon>
        <taxon>Chordata</taxon>
        <taxon>Craniata</taxon>
        <taxon>Vertebrata</taxon>
        <taxon>Euteleostomi</taxon>
        <taxon>Actinopterygii</taxon>
        <taxon>Neopterygii</taxon>
        <taxon>Teleostei</taxon>
        <taxon>Albuliformes</taxon>
        <taxon>Albulidae</taxon>
        <taxon>Albula</taxon>
    </lineage>
</organism>